<dbReference type="PANTHER" id="PTHR21000:SF5">
    <property type="entry name" value="DIHYDROXY-ACID DEHYDRATASE, MITOCHONDRIAL"/>
    <property type="match status" value="1"/>
</dbReference>
<comment type="catalytic activity">
    <reaction evidence="11">
        <text>(2R)-2,3-dihydroxy-3-methylbutanoate = 3-methyl-2-oxobutanoate + H2O</text>
        <dbReference type="Rhea" id="RHEA:24809"/>
        <dbReference type="ChEBI" id="CHEBI:11851"/>
        <dbReference type="ChEBI" id="CHEBI:15377"/>
        <dbReference type="ChEBI" id="CHEBI:49072"/>
        <dbReference type="EC" id="4.2.1.9"/>
    </reaction>
    <physiologicalReaction direction="left-to-right" evidence="11">
        <dbReference type="Rhea" id="RHEA:24810"/>
    </physiologicalReaction>
</comment>
<evidence type="ECO:0000313" key="19">
    <source>
        <dbReference type="Proteomes" id="UP000199420"/>
    </source>
</evidence>
<dbReference type="HAMAP" id="MF_00012">
    <property type="entry name" value="IlvD"/>
    <property type="match status" value="1"/>
</dbReference>
<dbReference type="Proteomes" id="UP000199420">
    <property type="component" value="Unassembled WGS sequence"/>
</dbReference>
<dbReference type="STRING" id="529704.SAMN02927913_2841"/>
<sequence>MRSDLIKRGPDRAPARAMLRATGLDDEAIAKPLVAVVHTWSNVSPCNLNLRELAEAAAGGIRAAGGTPVEFNTIAVTDGIAMGTPGMRASLVSRELIADSIELAVDGHCLDAMVVLCGCDKTIPAAAMALARLDIPGVALYGGTIDHGRHEGHAITVQQVFEAVGAHGAGRIDDAQLAAVERHACPGAGACGGQFTANTMAMVLSTLGLSPLGFNDIPATHPAKRAAAYRCGELVMECLRAGRTPRALLTHTSLTNAARMVAATAGSTNAVLHLLAIAREAGVAWTLEDFQPAAEHTPVIADLLPGGRYTAVELFGAGGSARVAQELIAAGMLEDAPTVTGRWLFAEVAAAPRAEAQDVVHPVTAPLKPRGGYSILYGNLAPEGCVLKLPGKGERFEGRARVFESEEAAFAAVQGDAIQPGDVVVIRNEGPAGGPGMREMLGVTAALIGRGLGDSVALITDGRFSGATRGFMVGHVAPEAARGGPIARLREGDTIVIDAHRRELFTGADLASRPWQPAPPKVTRGALAKYAQLVGSASDGATTHAALPWIARPNAARSAEEARRAPASVTA</sequence>
<keyword evidence="5 15" id="KW-0479">Metal-binding</keyword>
<dbReference type="InterPro" id="IPR004404">
    <property type="entry name" value="DihydroxyA_deHydtase"/>
</dbReference>
<feature type="domain" description="Dihydroxy-acid/6-phosphogluconate dehydratase N-terminal" evidence="16">
    <location>
        <begin position="31"/>
        <end position="344"/>
    </location>
</feature>
<dbReference type="InterPro" id="IPR000581">
    <property type="entry name" value="ILV_EDD_N"/>
</dbReference>
<evidence type="ECO:0000256" key="11">
    <source>
        <dbReference type="ARBA" id="ARBA00029304"/>
    </source>
</evidence>
<evidence type="ECO:0000256" key="1">
    <source>
        <dbReference type="ARBA" id="ARBA00001946"/>
    </source>
</evidence>
<dbReference type="FunFam" id="3.50.30.80:FF:000001">
    <property type="entry name" value="Dihydroxy-acid dehydratase"/>
    <property type="match status" value="1"/>
</dbReference>
<dbReference type="Pfam" id="PF24877">
    <property type="entry name" value="ILV_EDD_C"/>
    <property type="match status" value="1"/>
</dbReference>
<feature type="binding site" evidence="15">
    <location>
        <position position="120"/>
    </location>
    <ligand>
        <name>Mg(2+)</name>
        <dbReference type="ChEBI" id="CHEBI:18420"/>
    </ligand>
</feature>
<name>A0A1H6X9V0_9GAMM</name>
<comment type="similarity">
    <text evidence="2 15">Belongs to the IlvD/Edd family.</text>
</comment>
<dbReference type="InterPro" id="IPR056740">
    <property type="entry name" value="ILV_EDD_C"/>
</dbReference>
<evidence type="ECO:0000256" key="7">
    <source>
        <dbReference type="ARBA" id="ARBA00023004"/>
    </source>
</evidence>
<feature type="binding site" evidence="15">
    <location>
        <position position="78"/>
    </location>
    <ligand>
        <name>Mg(2+)</name>
        <dbReference type="ChEBI" id="CHEBI:18420"/>
    </ligand>
</feature>
<evidence type="ECO:0000256" key="12">
    <source>
        <dbReference type="ARBA" id="ARBA00029436"/>
    </source>
</evidence>
<comment type="cofactor">
    <cofactor evidence="15">
        <name>[2Fe-2S] cluster</name>
        <dbReference type="ChEBI" id="CHEBI:190135"/>
    </cofactor>
    <text evidence="15">Binds 1 [2Fe-2S] cluster per subunit. This cluster acts as a Lewis acid cofactor.</text>
</comment>
<keyword evidence="4 15" id="KW-0001">2Fe-2S</keyword>
<reference evidence="18 19" key="1">
    <citation type="submission" date="2016-10" db="EMBL/GenBank/DDBJ databases">
        <authorList>
            <person name="de Groot N.N."/>
        </authorList>
    </citation>
    <scope>NUCLEOTIDE SEQUENCE [LARGE SCALE GENOMIC DNA]</scope>
    <source>
        <strain evidence="18 19">DSM 26515</strain>
    </source>
</reference>
<evidence type="ECO:0000256" key="9">
    <source>
        <dbReference type="ARBA" id="ARBA00023239"/>
    </source>
</evidence>
<dbReference type="GO" id="GO:0009097">
    <property type="term" value="P:isoleucine biosynthetic process"/>
    <property type="evidence" value="ECO:0007669"/>
    <property type="project" value="UniProtKB-UniRule"/>
</dbReference>
<feature type="domain" description="Dihydroxy-acid/6-phosphogluconate dehydratase C-terminal" evidence="17">
    <location>
        <begin position="358"/>
        <end position="541"/>
    </location>
</feature>
<evidence type="ECO:0000256" key="2">
    <source>
        <dbReference type="ARBA" id="ARBA00006486"/>
    </source>
</evidence>
<dbReference type="EC" id="4.2.1.9" evidence="14 15"/>
<keyword evidence="8 15" id="KW-0411">Iron-sulfur</keyword>
<dbReference type="PROSITE" id="PS00887">
    <property type="entry name" value="ILVD_EDD_2"/>
    <property type="match status" value="1"/>
</dbReference>
<dbReference type="OrthoDB" id="9807077at2"/>
<evidence type="ECO:0000256" key="4">
    <source>
        <dbReference type="ARBA" id="ARBA00022714"/>
    </source>
</evidence>
<comment type="caution">
    <text evidence="15">Lacks conserved residue(s) required for the propagation of feature annotation.</text>
</comment>
<protein>
    <recommendedName>
        <fullName evidence="14 15">Dihydroxy-acid dehydratase</fullName>
        <shortName evidence="15">DAD</shortName>
        <ecNumber evidence="14 15">4.2.1.9</ecNumber>
    </recommendedName>
</protein>
<feature type="binding site" evidence="15">
    <location>
        <position position="439"/>
    </location>
    <ligand>
        <name>Mg(2+)</name>
        <dbReference type="ChEBI" id="CHEBI:18420"/>
    </ligand>
</feature>
<evidence type="ECO:0000256" key="14">
    <source>
        <dbReference type="ARBA" id="ARBA00029490"/>
    </source>
</evidence>
<dbReference type="InterPro" id="IPR020558">
    <property type="entry name" value="DiOHA_6PGluconate_deHydtase_CS"/>
</dbReference>
<dbReference type="UniPathway" id="UPA00049">
    <property type="reaction ID" value="UER00061"/>
</dbReference>
<keyword evidence="10 15" id="KW-0100">Branched-chain amino acid biosynthesis</keyword>
<feature type="binding site" evidence="15">
    <location>
        <position position="46"/>
    </location>
    <ligand>
        <name>[2Fe-2S] cluster</name>
        <dbReference type="ChEBI" id="CHEBI:190135"/>
    </ligand>
</feature>
<keyword evidence="19" id="KW-1185">Reference proteome</keyword>
<dbReference type="InterPro" id="IPR037237">
    <property type="entry name" value="IlvD/EDD_N"/>
</dbReference>
<comment type="subunit">
    <text evidence="15">Homodimer.</text>
</comment>
<feature type="modified residue" description="N6-carboxylysine" evidence="15">
    <location>
        <position position="121"/>
    </location>
</feature>
<dbReference type="GO" id="GO:0004160">
    <property type="term" value="F:dihydroxy-acid dehydratase activity"/>
    <property type="evidence" value="ECO:0007669"/>
    <property type="project" value="UniProtKB-UniRule"/>
</dbReference>
<dbReference type="UniPathway" id="UPA00047">
    <property type="reaction ID" value="UER00057"/>
</dbReference>
<dbReference type="PROSITE" id="PS00886">
    <property type="entry name" value="ILVD_EDD_1"/>
    <property type="match status" value="1"/>
</dbReference>
<evidence type="ECO:0000256" key="13">
    <source>
        <dbReference type="ARBA" id="ARBA00029437"/>
    </source>
</evidence>
<evidence type="ECO:0000256" key="8">
    <source>
        <dbReference type="ARBA" id="ARBA00023014"/>
    </source>
</evidence>
<dbReference type="EMBL" id="FNYC01000005">
    <property type="protein sequence ID" value="SEJ25981.1"/>
    <property type="molecule type" value="Genomic_DNA"/>
</dbReference>
<dbReference type="AlphaFoldDB" id="A0A1H6X9V0"/>
<keyword evidence="9 15" id="KW-0456">Lyase</keyword>
<dbReference type="Pfam" id="PF00920">
    <property type="entry name" value="ILVD_EDD_N"/>
    <property type="match status" value="1"/>
</dbReference>
<keyword evidence="3 15" id="KW-0028">Amino-acid biosynthesis</keyword>
<comment type="pathway">
    <text evidence="12 15">Amino-acid biosynthesis; L-valine biosynthesis; L-valine from pyruvate: step 3/4.</text>
</comment>
<evidence type="ECO:0000256" key="5">
    <source>
        <dbReference type="ARBA" id="ARBA00022723"/>
    </source>
</evidence>
<comment type="catalytic activity">
    <reaction evidence="15">
        <text>(2R,3R)-2,3-dihydroxy-3-methylpentanoate = (S)-3-methyl-2-oxopentanoate + H2O</text>
        <dbReference type="Rhea" id="RHEA:27694"/>
        <dbReference type="ChEBI" id="CHEBI:15377"/>
        <dbReference type="ChEBI" id="CHEBI:35146"/>
        <dbReference type="ChEBI" id="CHEBI:49258"/>
        <dbReference type="EC" id="4.2.1.9"/>
    </reaction>
</comment>
<feature type="active site" description="Proton acceptor" evidence="15">
    <location>
        <position position="465"/>
    </location>
</feature>
<accession>A0A1H6X9V0</accession>
<dbReference type="InterPro" id="IPR050165">
    <property type="entry name" value="DHAD_IlvD/Edd"/>
</dbReference>
<evidence type="ECO:0000259" key="17">
    <source>
        <dbReference type="Pfam" id="PF24877"/>
    </source>
</evidence>
<dbReference type="NCBIfam" id="NF002068">
    <property type="entry name" value="PRK00911.1"/>
    <property type="match status" value="1"/>
</dbReference>
<evidence type="ECO:0000256" key="10">
    <source>
        <dbReference type="ARBA" id="ARBA00023304"/>
    </source>
</evidence>
<dbReference type="Gene3D" id="3.50.30.80">
    <property type="entry name" value="IlvD/EDD C-terminal domain-like"/>
    <property type="match status" value="1"/>
</dbReference>
<keyword evidence="7 15" id="KW-0408">Iron</keyword>
<gene>
    <name evidence="15" type="primary">ilvD</name>
    <name evidence="18" type="ORF">SAMN04487997_2864</name>
</gene>
<evidence type="ECO:0000256" key="15">
    <source>
        <dbReference type="HAMAP-Rule" id="MF_00012"/>
    </source>
</evidence>
<dbReference type="GO" id="GO:0000287">
    <property type="term" value="F:magnesium ion binding"/>
    <property type="evidence" value="ECO:0007669"/>
    <property type="project" value="UniProtKB-UniRule"/>
</dbReference>
<dbReference type="SUPFAM" id="SSF52016">
    <property type="entry name" value="LeuD/IlvD-like"/>
    <property type="match status" value="1"/>
</dbReference>
<evidence type="ECO:0000259" key="16">
    <source>
        <dbReference type="Pfam" id="PF00920"/>
    </source>
</evidence>
<dbReference type="GO" id="GO:0051537">
    <property type="term" value="F:2 iron, 2 sulfur cluster binding"/>
    <property type="evidence" value="ECO:0007669"/>
    <property type="project" value="UniProtKB-UniRule"/>
</dbReference>
<evidence type="ECO:0000313" key="18">
    <source>
        <dbReference type="EMBL" id="SEJ25981.1"/>
    </source>
</evidence>
<comment type="pathway">
    <text evidence="13 15">Amino-acid biosynthesis; L-isoleucine biosynthesis; L-isoleucine from 2-oxobutanoate: step 3/4.</text>
</comment>
<evidence type="ECO:0000256" key="3">
    <source>
        <dbReference type="ARBA" id="ARBA00022605"/>
    </source>
</evidence>
<keyword evidence="6 15" id="KW-0460">Magnesium</keyword>
<comment type="cofactor">
    <cofactor evidence="1 15">
        <name>Mg(2+)</name>
        <dbReference type="ChEBI" id="CHEBI:18420"/>
    </cofactor>
</comment>
<dbReference type="RefSeq" id="WP_091338269.1">
    <property type="nucleotide sequence ID" value="NZ_FNYC01000005.1"/>
</dbReference>
<dbReference type="SUPFAM" id="SSF143975">
    <property type="entry name" value="IlvD/EDD N-terminal domain-like"/>
    <property type="match status" value="1"/>
</dbReference>
<dbReference type="PANTHER" id="PTHR21000">
    <property type="entry name" value="DIHYDROXY-ACID DEHYDRATASE DAD"/>
    <property type="match status" value="1"/>
</dbReference>
<proteinExistence type="inferred from homology"/>
<comment type="function">
    <text evidence="15">Functions in the biosynthesis of branched-chain amino acids. Catalyzes the dehydration of (2R,3R)-2,3-dihydroxy-3-methylpentanoate (2,3-dihydroxy-3-methylvalerate) into 2-oxo-3-methylpentanoate (2-oxo-3-methylvalerate) and of (2R)-2,3-dihydroxy-3-methylbutanoate (2,3-dihydroxyisovalerate) into 2-oxo-3-methylbutanoate (2-oxoisovalerate), the penultimate precursor to L-isoleucine and L-valine, respectively.</text>
</comment>
<evidence type="ECO:0000256" key="6">
    <source>
        <dbReference type="ARBA" id="ARBA00022842"/>
    </source>
</evidence>
<dbReference type="InterPro" id="IPR042096">
    <property type="entry name" value="Dihydro-acid_dehy_C"/>
</dbReference>
<feature type="binding site" description="via carbamate group" evidence="15">
    <location>
        <position position="121"/>
    </location>
    <ligand>
        <name>Mg(2+)</name>
        <dbReference type="ChEBI" id="CHEBI:18420"/>
    </ligand>
</feature>
<organism evidence="18 19">
    <name type="scientific">Frateuria terrea</name>
    <dbReference type="NCBI Taxonomy" id="529704"/>
    <lineage>
        <taxon>Bacteria</taxon>
        <taxon>Pseudomonadati</taxon>
        <taxon>Pseudomonadota</taxon>
        <taxon>Gammaproteobacteria</taxon>
        <taxon>Lysobacterales</taxon>
        <taxon>Rhodanobacteraceae</taxon>
        <taxon>Frateuria</taxon>
    </lineage>
</organism>
<dbReference type="GO" id="GO:0009099">
    <property type="term" value="P:L-valine biosynthetic process"/>
    <property type="evidence" value="ECO:0007669"/>
    <property type="project" value="UniProtKB-UniRule"/>
</dbReference>